<proteinExistence type="predicted"/>
<evidence type="ECO:0000256" key="1">
    <source>
        <dbReference type="SAM" id="MobiDB-lite"/>
    </source>
</evidence>
<evidence type="ECO:0000313" key="3">
    <source>
        <dbReference type="Proteomes" id="UP001596207"/>
    </source>
</evidence>
<keyword evidence="3" id="KW-1185">Reference proteome</keyword>
<dbReference type="RefSeq" id="WP_353901742.1">
    <property type="nucleotide sequence ID" value="NZ_CP158970.1"/>
</dbReference>
<organism evidence="2 3">
    <name type="scientific">Micromonospora harpali</name>
    <dbReference type="NCBI Taxonomy" id="1490225"/>
    <lineage>
        <taxon>Bacteria</taxon>
        <taxon>Bacillati</taxon>
        <taxon>Actinomycetota</taxon>
        <taxon>Actinomycetes</taxon>
        <taxon>Micromonosporales</taxon>
        <taxon>Micromonosporaceae</taxon>
        <taxon>Micromonospora</taxon>
    </lineage>
</organism>
<protein>
    <submittedName>
        <fullName evidence="2">Uncharacterized protein</fullName>
    </submittedName>
</protein>
<comment type="caution">
    <text evidence="2">The sequence shown here is derived from an EMBL/GenBank/DDBJ whole genome shotgun (WGS) entry which is preliminary data.</text>
</comment>
<accession>A0ABW1HR89</accession>
<reference evidence="3" key="1">
    <citation type="journal article" date="2019" name="Int. J. Syst. Evol. Microbiol.">
        <title>The Global Catalogue of Microorganisms (GCM) 10K type strain sequencing project: providing services to taxonomists for standard genome sequencing and annotation.</title>
        <authorList>
            <consortium name="The Broad Institute Genomics Platform"/>
            <consortium name="The Broad Institute Genome Sequencing Center for Infectious Disease"/>
            <person name="Wu L."/>
            <person name="Ma J."/>
        </authorList>
    </citation>
    <scope>NUCLEOTIDE SEQUENCE [LARGE SCALE GENOMIC DNA]</scope>
    <source>
        <strain evidence="3">CGMCC 4.7173</strain>
    </source>
</reference>
<sequence length="80" mass="8670">MAQDLASATAAYRSAQNAVDTAKAQVRTSQDALRQARRDLGEAIVAEARAGTRMRDLVATTGLSREWIRTLLRQAGVEPD</sequence>
<feature type="region of interest" description="Disordered" evidence="1">
    <location>
        <begin position="1"/>
        <end position="20"/>
    </location>
</feature>
<dbReference type="Proteomes" id="UP001596207">
    <property type="component" value="Unassembled WGS sequence"/>
</dbReference>
<evidence type="ECO:0000313" key="2">
    <source>
        <dbReference type="EMBL" id="MFC5942836.1"/>
    </source>
</evidence>
<dbReference type="EMBL" id="JBHSQQ010000080">
    <property type="protein sequence ID" value="MFC5942836.1"/>
    <property type="molecule type" value="Genomic_DNA"/>
</dbReference>
<name>A0ABW1HR89_9ACTN</name>
<gene>
    <name evidence="2" type="ORF">ACFPZ4_15280</name>
</gene>